<dbReference type="EMBL" id="JAVXUP010000326">
    <property type="protein sequence ID" value="KAK3030859.1"/>
    <property type="molecule type" value="Genomic_DNA"/>
</dbReference>
<evidence type="ECO:0000256" key="1">
    <source>
        <dbReference type="SAM" id="MobiDB-lite"/>
    </source>
</evidence>
<evidence type="ECO:0008006" key="4">
    <source>
        <dbReference type="Google" id="ProtNLM"/>
    </source>
</evidence>
<organism evidence="2 3">
    <name type="scientific">Escallonia herrerae</name>
    <dbReference type="NCBI Taxonomy" id="1293975"/>
    <lineage>
        <taxon>Eukaryota</taxon>
        <taxon>Viridiplantae</taxon>
        <taxon>Streptophyta</taxon>
        <taxon>Embryophyta</taxon>
        <taxon>Tracheophyta</taxon>
        <taxon>Spermatophyta</taxon>
        <taxon>Magnoliopsida</taxon>
        <taxon>eudicotyledons</taxon>
        <taxon>Gunneridae</taxon>
        <taxon>Pentapetalae</taxon>
        <taxon>asterids</taxon>
        <taxon>campanulids</taxon>
        <taxon>Escalloniales</taxon>
        <taxon>Escalloniaceae</taxon>
        <taxon>Escallonia</taxon>
    </lineage>
</organism>
<reference evidence="2" key="1">
    <citation type="submission" date="2022-12" db="EMBL/GenBank/DDBJ databases">
        <title>Draft genome assemblies for two species of Escallonia (Escalloniales).</title>
        <authorList>
            <person name="Chanderbali A."/>
            <person name="Dervinis C."/>
            <person name="Anghel I."/>
            <person name="Soltis D."/>
            <person name="Soltis P."/>
            <person name="Zapata F."/>
        </authorList>
    </citation>
    <scope>NUCLEOTIDE SEQUENCE</scope>
    <source>
        <strain evidence="2">UCBG64.0493</strain>
        <tissue evidence="2">Leaf</tissue>
    </source>
</reference>
<keyword evidence="3" id="KW-1185">Reference proteome</keyword>
<gene>
    <name evidence="2" type="ORF">RJ639_035788</name>
</gene>
<feature type="region of interest" description="Disordered" evidence="1">
    <location>
        <begin position="198"/>
        <end position="217"/>
    </location>
</feature>
<feature type="compositionally biased region" description="Low complexity" evidence="1">
    <location>
        <begin position="203"/>
        <end position="217"/>
    </location>
</feature>
<dbReference type="Pfam" id="PF07891">
    <property type="entry name" value="DUF1666"/>
    <property type="match status" value="1"/>
</dbReference>
<evidence type="ECO:0000313" key="3">
    <source>
        <dbReference type="Proteomes" id="UP001188597"/>
    </source>
</evidence>
<dbReference type="AlphaFoldDB" id="A0AA88WQH0"/>
<comment type="caution">
    <text evidence="2">The sequence shown here is derived from an EMBL/GenBank/DDBJ whole genome shotgun (WGS) entry which is preliminary data.</text>
</comment>
<accession>A0AA88WQH0</accession>
<feature type="compositionally biased region" description="Basic and acidic residues" evidence="1">
    <location>
        <begin position="32"/>
        <end position="56"/>
    </location>
</feature>
<sequence length="714" mass="83298">MRKNENNSSGFSKFIPEQDIKEDLDLVEFETQREEKGDEIRFTHAENDEAGNKDGPEYGFTFKFPTYEELRNSRGGSDEFLSLDAFGDKDAIHDGFLSDKDFRQVLYEEETVHEEMPINSSNVVSMEEETEEICTMEFSDDKVQVNEEGVAVRSVKEASTVTDSIENYMNEAPIITKSIEDYVQFKNVKTPVITGSRDVGIQSNSYSSSTDSDSDWTSSDLFSSVTSRWVDSHSDGFLSDGDFGGEFELDVEDHESEDLDEEDSDVLEELKTLEDQLGNLDKDFLHEKDFDEDLDKSMHRNKHENGAVSSEKPESKNASVLESEDVNKLETLWEHQELIEQLKMELKKVRATGLPTILEESESPKMMEDLKPWKIDEKFQHENPMGELHKFYKSYRERMRKFDILNYQKMYAIGFLQLKDPLQSFSTQKFSVPEISSLLSQKDSPLRRKKNENEPMMKFVKDLQCDLEVVYVGQMCLSWEILQWQYEKALDLWESDPRRNRRFNEVAGEFQQFQVLVQRFVEDESFQGPRVQNYVKNRCILRNLLQVPVIREDSSKERKKARRSERGDYAITTDMLVEIIEASIRIFWRFVKADKDCTSVIVKGRKRQMVALQDPADSELLMQVQKSLQKRERKLKDLLRSENCILRRFQRCREDTSDQVFCFFSQVDLKLVSRVLNMSRISTDQLVWCSSKLSKISFVNRKIHVEPSFSLFPC</sequence>
<proteinExistence type="predicted"/>
<dbReference type="InterPro" id="IPR012870">
    <property type="entry name" value="DUF1666"/>
</dbReference>
<dbReference type="Proteomes" id="UP001188597">
    <property type="component" value="Unassembled WGS sequence"/>
</dbReference>
<dbReference type="PANTHER" id="PTHR46741:SF2">
    <property type="entry name" value="RIBOSOMAL PROTEIN L34AE"/>
    <property type="match status" value="1"/>
</dbReference>
<dbReference type="PANTHER" id="PTHR46741">
    <property type="entry name" value="OS09G0413600 PROTEIN"/>
    <property type="match status" value="1"/>
</dbReference>
<feature type="region of interest" description="Disordered" evidence="1">
    <location>
        <begin position="32"/>
        <end position="57"/>
    </location>
</feature>
<name>A0AA88WQH0_9ASTE</name>
<evidence type="ECO:0000313" key="2">
    <source>
        <dbReference type="EMBL" id="KAK3030859.1"/>
    </source>
</evidence>
<feature type="region of interest" description="Disordered" evidence="1">
    <location>
        <begin position="295"/>
        <end position="322"/>
    </location>
</feature>
<protein>
    <recommendedName>
        <fullName evidence="4">Ribosomal protein L34Ae</fullName>
    </recommendedName>
</protein>